<evidence type="ECO:0000256" key="1">
    <source>
        <dbReference type="ARBA" id="ARBA00000624"/>
    </source>
</evidence>
<evidence type="ECO:0000256" key="7">
    <source>
        <dbReference type="ARBA" id="ARBA00022605"/>
    </source>
</evidence>
<comment type="caution">
    <text evidence="18">The sequence shown here is derived from an EMBL/GenBank/DDBJ whole genome shotgun (WGS) entry which is preliminary data.</text>
</comment>
<keyword evidence="6 15" id="KW-0432">Leucine biosynthesis</keyword>
<feature type="binding site" evidence="15">
    <location>
        <position position="95"/>
    </location>
    <ligand>
        <name>substrate</name>
    </ligand>
</feature>
<comment type="function">
    <text evidence="14 15 16">Catalyzes the oxidation of 3-carboxy-2-hydroxy-4-methylpentanoate (3-isopropylmalate) to 3-carboxy-4-methyl-2-oxopentanoate. The product decarboxylates to 4-methyl-2 oxopentanoate.</text>
</comment>
<dbReference type="OrthoDB" id="5289857at2"/>
<proteinExistence type="inferred from homology"/>
<feature type="domain" description="Isopropylmalate dehydrogenase-like" evidence="17">
    <location>
        <begin position="4"/>
        <end position="352"/>
    </location>
</feature>
<keyword evidence="19" id="KW-1185">Reference proteome</keyword>
<comment type="caution">
    <text evidence="15">Lacks conserved residue(s) required for the propagation of feature annotation.</text>
</comment>
<feature type="binding site" evidence="15">
    <location>
        <position position="223"/>
    </location>
    <ligand>
        <name>Mg(2+)</name>
        <dbReference type="ChEBI" id="CHEBI:18420"/>
    </ligand>
</feature>
<feature type="binding site" evidence="15">
    <location>
        <position position="251"/>
    </location>
    <ligand>
        <name>Mg(2+)</name>
        <dbReference type="ChEBI" id="CHEBI:18420"/>
    </ligand>
</feature>
<keyword evidence="8 15" id="KW-0479">Metal-binding</keyword>
<dbReference type="InterPro" id="IPR019818">
    <property type="entry name" value="IsoCit/isopropylmalate_DH_CS"/>
</dbReference>
<comment type="cofactor">
    <cofactor evidence="15 16">
        <name>Mg(2+)</name>
        <dbReference type="ChEBI" id="CHEBI:18420"/>
    </cofactor>
    <cofactor evidence="15 16">
        <name>Mn(2+)</name>
        <dbReference type="ChEBI" id="CHEBI:29035"/>
    </cofactor>
    <text evidence="15 16">Binds 1 Mg(2+) or Mn(2+) ion per subunit.</text>
</comment>
<evidence type="ECO:0000256" key="14">
    <source>
        <dbReference type="ARBA" id="ARBA00023577"/>
    </source>
</evidence>
<evidence type="ECO:0000259" key="17">
    <source>
        <dbReference type="SMART" id="SM01329"/>
    </source>
</evidence>
<dbReference type="SUPFAM" id="SSF53659">
    <property type="entry name" value="Isocitrate/Isopropylmalate dehydrogenase-like"/>
    <property type="match status" value="1"/>
</dbReference>
<dbReference type="Proteomes" id="UP000241868">
    <property type="component" value="Unassembled WGS sequence"/>
</dbReference>
<keyword evidence="10 15" id="KW-0560">Oxidoreductase</keyword>
<keyword evidence="9 15" id="KW-0460">Magnesium</keyword>
<organism evidence="18 19">
    <name type="scientific">Neisseria iguanae</name>
    <dbReference type="NCBI Taxonomy" id="90242"/>
    <lineage>
        <taxon>Bacteria</taxon>
        <taxon>Pseudomonadati</taxon>
        <taxon>Pseudomonadota</taxon>
        <taxon>Betaproteobacteria</taxon>
        <taxon>Neisseriales</taxon>
        <taxon>Neisseriaceae</taxon>
        <taxon>Neisseria</taxon>
    </lineage>
</organism>
<accession>A0A2P7U323</accession>
<dbReference type="HAMAP" id="MF_01033">
    <property type="entry name" value="LeuB_type1"/>
    <property type="match status" value="1"/>
</dbReference>
<dbReference type="SMART" id="SM01329">
    <property type="entry name" value="Iso_dh"/>
    <property type="match status" value="1"/>
</dbReference>
<keyword evidence="13 15" id="KW-0100">Branched-chain amino acid biosynthesis</keyword>
<feature type="binding site" evidence="15">
    <location>
        <position position="247"/>
    </location>
    <ligand>
        <name>Mg(2+)</name>
        <dbReference type="ChEBI" id="CHEBI:18420"/>
    </ligand>
</feature>
<dbReference type="EMBL" id="PXYY01000004">
    <property type="protein sequence ID" value="PSJ81341.1"/>
    <property type="molecule type" value="Genomic_DNA"/>
</dbReference>
<feature type="binding site" evidence="15">
    <location>
        <position position="105"/>
    </location>
    <ligand>
        <name>substrate</name>
    </ligand>
</feature>
<comment type="subunit">
    <text evidence="5 15 16">Homodimer.</text>
</comment>
<feature type="site" description="Important for catalysis" evidence="15">
    <location>
        <position position="140"/>
    </location>
</feature>
<dbReference type="RefSeq" id="WP_106740052.1">
    <property type="nucleotide sequence ID" value="NZ_PXYY01000004.1"/>
</dbReference>
<evidence type="ECO:0000256" key="15">
    <source>
        <dbReference type="HAMAP-Rule" id="MF_01033"/>
    </source>
</evidence>
<evidence type="ECO:0000256" key="3">
    <source>
        <dbReference type="ARBA" id="ARBA00004762"/>
    </source>
</evidence>
<gene>
    <name evidence="15 18" type="primary">leuB</name>
    <name evidence="18" type="ORF">C7N83_01330</name>
</gene>
<comment type="catalytic activity">
    <reaction evidence="1 15 16">
        <text>(2R,3S)-3-isopropylmalate + NAD(+) = 4-methyl-2-oxopentanoate + CO2 + NADH</text>
        <dbReference type="Rhea" id="RHEA:32271"/>
        <dbReference type="ChEBI" id="CHEBI:16526"/>
        <dbReference type="ChEBI" id="CHEBI:17865"/>
        <dbReference type="ChEBI" id="CHEBI:35121"/>
        <dbReference type="ChEBI" id="CHEBI:57540"/>
        <dbReference type="ChEBI" id="CHEBI:57945"/>
        <dbReference type="EC" id="1.1.1.85"/>
    </reaction>
</comment>
<feature type="site" description="Important for catalysis" evidence="15">
    <location>
        <position position="191"/>
    </location>
</feature>
<dbReference type="NCBIfam" id="TIGR00169">
    <property type="entry name" value="leuB"/>
    <property type="match status" value="1"/>
</dbReference>
<evidence type="ECO:0000256" key="12">
    <source>
        <dbReference type="ARBA" id="ARBA00023211"/>
    </source>
</evidence>
<dbReference type="PANTHER" id="PTHR42979:SF1">
    <property type="entry name" value="3-ISOPROPYLMALATE DEHYDROGENASE"/>
    <property type="match status" value="1"/>
</dbReference>
<comment type="cofactor">
    <cofactor evidence="2">
        <name>Mn(2+)</name>
        <dbReference type="ChEBI" id="CHEBI:29035"/>
    </cofactor>
</comment>
<dbReference type="GO" id="GO:0051287">
    <property type="term" value="F:NAD binding"/>
    <property type="evidence" value="ECO:0007669"/>
    <property type="project" value="InterPro"/>
</dbReference>
<feature type="binding site" evidence="15">
    <location>
        <position position="223"/>
    </location>
    <ligand>
        <name>substrate</name>
    </ligand>
</feature>
<evidence type="ECO:0000256" key="4">
    <source>
        <dbReference type="ARBA" id="ARBA00008319"/>
    </source>
</evidence>
<keyword evidence="7 15" id="KW-0028">Amino-acid biosynthesis</keyword>
<dbReference type="PANTHER" id="PTHR42979">
    <property type="entry name" value="3-ISOPROPYLMALATE DEHYDROGENASE"/>
    <property type="match status" value="1"/>
</dbReference>
<dbReference type="GO" id="GO:0000287">
    <property type="term" value="F:magnesium ion binding"/>
    <property type="evidence" value="ECO:0007669"/>
    <property type="project" value="InterPro"/>
</dbReference>
<evidence type="ECO:0000256" key="5">
    <source>
        <dbReference type="ARBA" id="ARBA00011738"/>
    </source>
</evidence>
<reference evidence="18 19" key="1">
    <citation type="submission" date="2018-03" db="EMBL/GenBank/DDBJ databases">
        <title>Neisseria weixii sp. nov., isolated from the intestinal contents of Tibetan Plateau pika (Ochotona curzoniae) in Yushu, Qinghai Province, China.</title>
        <authorList>
            <person name="Gui Z."/>
        </authorList>
    </citation>
    <scope>NUCLEOTIDE SEQUENCE [LARGE SCALE GENOMIC DNA]</scope>
    <source>
        <strain evidence="18 19">ATCC 51483</strain>
    </source>
</reference>
<keyword evidence="12 15" id="KW-0464">Manganese</keyword>
<evidence type="ECO:0000256" key="13">
    <source>
        <dbReference type="ARBA" id="ARBA00023304"/>
    </source>
</evidence>
<comment type="pathway">
    <text evidence="3 15 16">Amino-acid biosynthesis; L-leucine biosynthesis; L-leucine from 3-methyl-2-oxobutanoate: step 3/4.</text>
</comment>
<feature type="binding site" evidence="15">
    <location>
        <begin position="281"/>
        <end position="293"/>
    </location>
    <ligand>
        <name>NAD(+)</name>
        <dbReference type="ChEBI" id="CHEBI:57540"/>
    </ligand>
</feature>
<evidence type="ECO:0000256" key="10">
    <source>
        <dbReference type="ARBA" id="ARBA00023002"/>
    </source>
</evidence>
<evidence type="ECO:0000313" key="19">
    <source>
        <dbReference type="Proteomes" id="UP000241868"/>
    </source>
</evidence>
<comment type="subcellular location">
    <subcellularLocation>
        <location evidence="15">Cytoplasm</location>
    </subcellularLocation>
</comment>
<dbReference type="FunFam" id="3.40.718.10:FF:000004">
    <property type="entry name" value="3-isopropylmalate dehydrogenase"/>
    <property type="match status" value="1"/>
</dbReference>
<dbReference type="AlphaFoldDB" id="A0A2P7U323"/>
<dbReference type="GO" id="GO:0009098">
    <property type="term" value="P:L-leucine biosynthetic process"/>
    <property type="evidence" value="ECO:0007669"/>
    <property type="project" value="UniProtKB-UniRule"/>
</dbReference>
<dbReference type="GO" id="GO:0005829">
    <property type="term" value="C:cytosol"/>
    <property type="evidence" value="ECO:0007669"/>
    <property type="project" value="TreeGrafter"/>
</dbReference>
<dbReference type="PROSITE" id="PS00470">
    <property type="entry name" value="IDH_IMDH"/>
    <property type="match status" value="1"/>
</dbReference>
<protein>
    <recommendedName>
        <fullName evidence="15">3-isopropylmalate dehydrogenase</fullName>
        <ecNumber evidence="15">1.1.1.85</ecNumber>
    </recommendedName>
    <alternativeName>
        <fullName evidence="15">3-IPM-DH</fullName>
    </alternativeName>
    <alternativeName>
        <fullName evidence="15">Beta-IPM dehydrogenase</fullName>
        <shortName evidence="15">IMDH</shortName>
    </alternativeName>
</protein>
<dbReference type="GO" id="GO:0003862">
    <property type="term" value="F:3-isopropylmalate dehydrogenase activity"/>
    <property type="evidence" value="ECO:0007669"/>
    <property type="project" value="UniProtKB-UniRule"/>
</dbReference>
<evidence type="ECO:0000256" key="6">
    <source>
        <dbReference type="ARBA" id="ARBA00022430"/>
    </source>
</evidence>
<evidence type="ECO:0000256" key="8">
    <source>
        <dbReference type="ARBA" id="ARBA00022723"/>
    </source>
</evidence>
<keyword evidence="11 15" id="KW-0520">NAD</keyword>
<dbReference type="InterPro" id="IPR004429">
    <property type="entry name" value="Isopropylmalate_DH"/>
</dbReference>
<name>A0A2P7U323_9NEIS</name>
<dbReference type="UniPathway" id="UPA00048">
    <property type="reaction ID" value="UER00072"/>
</dbReference>
<dbReference type="InterPro" id="IPR024084">
    <property type="entry name" value="IsoPropMal-DH-like_dom"/>
</dbReference>
<comment type="similarity">
    <text evidence="4 15">Belongs to the isocitrate and isopropylmalate dehydrogenases family. LeuB type 1 subfamily.</text>
</comment>
<evidence type="ECO:0000256" key="2">
    <source>
        <dbReference type="ARBA" id="ARBA00001936"/>
    </source>
</evidence>
<sequence>MTQQIVILRGDGIGPEIIGQAVRVLDKLIKQGLDAAYEYAPLGGEAYDKYGSPYPEFTQNLCRQADAVLLGAVGSPEYDTLERTLRPERGLLAIRKDLNLFANLRPAILYPELANASTLKPEAVAGLDILIVRELTGDIYFGEPRGIRTLKNGEREGFNTMKYSESEIRRIARIAFQAAQKRNKKVCSVDKANVLETTELWKEIFNAVAQEYPDVELSHMYVDNAAMQLVRAPKQFDVIATGNIFGDILSDQASMLTGSIGMLPSASLNETGKGLYEPSHGSAPDIAGQNKANPLATILSLAMLVRYSLNDEARAQQIEQAVQTVLKQGFRTGDIFEEGTKLVSCSEMGNAVLAVL</sequence>
<feature type="binding site" evidence="15">
    <location>
        <position position="133"/>
    </location>
    <ligand>
        <name>substrate</name>
    </ligand>
</feature>
<dbReference type="EC" id="1.1.1.85" evidence="15"/>
<evidence type="ECO:0000256" key="9">
    <source>
        <dbReference type="ARBA" id="ARBA00022842"/>
    </source>
</evidence>
<dbReference type="Gene3D" id="3.40.718.10">
    <property type="entry name" value="Isopropylmalate Dehydrogenase"/>
    <property type="match status" value="1"/>
</dbReference>
<evidence type="ECO:0000256" key="16">
    <source>
        <dbReference type="RuleBase" id="RU004445"/>
    </source>
</evidence>
<dbReference type="Pfam" id="PF00180">
    <property type="entry name" value="Iso_dh"/>
    <property type="match status" value="1"/>
</dbReference>
<keyword evidence="15" id="KW-0963">Cytoplasm</keyword>
<evidence type="ECO:0000256" key="11">
    <source>
        <dbReference type="ARBA" id="ARBA00023027"/>
    </source>
</evidence>
<evidence type="ECO:0000313" key="18">
    <source>
        <dbReference type="EMBL" id="PSJ81341.1"/>
    </source>
</evidence>